<evidence type="ECO:0000313" key="3">
    <source>
        <dbReference type="Proteomes" id="UP000215607"/>
    </source>
</evidence>
<accession>A0A256JCL5</accession>
<dbReference type="AlphaFoldDB" id="A0A256JCL5"/>
<gene>
    <name evidence="2" type="ORF">DJ79_12350</name>
</gene>
<sequence length="188" mass="19180">MADDDQTTLGDEEQSFLLSGTSSLDGVDFRAATGIDASNLSRSVVGTIGFALAAAATLFVQGVTEAWTRLIDGLAGFLGFALAAAATLFVQGVTEAWTRLIDGLAGFLGGTQELVTGVASNLAPGAVYRDVPGLIGTLADGWVSAMEGAWSSALPDSGIAAWLFALGLVLLTFYAAARGLDTVSEVLE</sequence>
<dbReference type="EMBL" id="NHPA01000056">
    <property type="protein sequence ID" value="OYR66501.1"/>
    <property type="molecule type" value="Genomic_DNA"/>
</dbReference>
<evidence type="ECO:0000256" key="1">
    <source>
        <dbReference type="SAM" id="Phobius"/>
    </source>
</evidence>
<keyword evidence="1" id="KW-1133">Transmembrane helix</keyword>
<feature type="transmembrane region" description="Helical" evidence="1">
    <location>
        <begin position="159"/>
        <end position="177"/>
    </location>
</feature>
<organism evidence="2 3">
    <name type="scientific">Halorubrum ezzemoulense</name>
    <name type="common">Halorubrum chaoviator</name>
    <dbReference type="NCBI Taxonomy" id="337243"/>
    <lineage>
        <taxon>Archaea</taxon>
        <taxon>Methanobacteriati</taxon>
        <taxon>Methanobacteriota</taxon>
        <taxon>Stenosarchaea group</taxon>
        <taxon>Halobacteria</taxon>
        <taxon>Halobacteriales</taxon>
        <taxon>Haloferacaceae</taxon>
        <taxon>Halorubrum</taxon>
    </lineage>
</organism>
<name>A0A256JCL5_HALEZ</name>
<feature type="transmembrane region" description="Helical" evidence="1">
    <location>
        <begin position="70"/>
        <end position="90"/>
    </location>
</feature>
<keyword evidence="1" id="KW-0812">Transmembrane</keyword>
<reference evidence="2 3" key="1">
    <citation type="journal article" date="2014" name="Front. Microbiol.">
        <title>Population and genomic analysis of the genus Halorubrum.</title>
        <authorList>
            <person name="Fullmer M.S."/>
            <person name="Soucy S.M."/>
            <person name="Swithers K.S."/>
            <person name="Makkay A.M."/>
            <person name="Wheeler R."/>
            <person name="Ventosa A."/>
            <person name="Gogarten J.P."/>
            <person name="Papke R.T."/>
        </authorList>
    </citation>
    <scope>NUCLEOTIDE SEQUENCE [LARGE SCALE GENOMIC DNA]</scope>
    <source>
        <strain evidence="2 3">Ga2p</strain>
    </source>
</reference>
<dbReference type="RefSeq" id="WP_094593243.1">
    <property type="nucleotide sequence ID" value="NZ_NHPA01000056.1"/>
</dbReference>
<keyword evidence="1" id="KW-0472">Membrane</keyword>
<dbReference type="Proteomes" id="UP000215607">
    <property type="component" value="Unassembled WGS sequence"/>
</dbReference>
<protein>
    <submittedName>
        <fullName evidence="2">Uncharacterized protein</fullName>
    </submittedName>
</protein>
<feature type="transmembrane region" description="Helical" evidence="1">
    <location>
        <begin position="44"/>
        <end position="63"/>
    </location>
</feature>
<comment type="caution">
    <text evidence="2">The sequence shown here is derived from an EMBL/GenBank/DDBJ whole genome shotgun (WGS) entry which is preliminary data.</text>
</comment>
<evidence type="ECO:0000313" key="2">
    <source>
        <dbReference type="EMBL" id="OYR66501.1"/>
    </source>
</evidence>
<proteinExistence type="predicted"/>